<feature type="domain" description="HTH cro/C1-type" evidence="2">
    <location>
        <begin position="28"/>
        <end position="82"/>
    </location>
</feature>
<evidence type="ECO:0000259" key="2">
    <source>
        <dbReference type="PROSITE" id="PS50943"/>
    </source>
</evidence>
<dbReference type="InterPro" id="IPR001387">
    <property type="entry name" value="Cro/C1-type_HTH"/>
</dbReference>
<name>A0A7X6GXC7_9RHOB</name>
<dbReference type="Gene3D" id="2.60.120.10">
    <property type="entry name" value="Jelly Rolls"/>
    <property type="match status" value="1"/>
</dbReference>
<keyword evidence="4" id="KW-1185">Reference proteome</keyword>
<dbReference type="SUPFAM" id="SSF51182">
    <property type="entry name" value="RmlC-like cupins"/>
    <property type="match status" value="1"/>
</dbReference>
<dbReference type="Proteomes" id="UP000526408">
    <property type="component" value="Unassembled WGS sequence"/>
</dbReference>
<dbReference type="PROSITE" id="PS50943">
    <property type="entry name" value="HTH_CROC1"/>
    <property type="match status" value="1"/>
</dbReference>
<dbReference type="PANTHER" id="PTHR46797:SF1">
    <property type="entry name" value="METHYLPHOSPHONATE SYNTHASE"/>
    <property type="match status" value="1"/>
</dbReference>
<proteinExistence type="predicted"/>
<accession>A0A7X6GXC7</accession>
<gene>
    <name evidence="3" type="ORF">HCU73_05605</name>
</gene>
<evidence type="ECO:0000313" key="3">
    <source>
        <dbReference type="EMBL" id="NKX44058.1"/>
    </source>
</evidence>
<dbReference type="Pfam" id="PF01381">
    <property type="entry name" value="HTH_3"/>
    <property type="match status" value="1"/>
</dbReference>
<evidence type="ECO:0000256" key="1">
    <source>
        <dbReference type="ARBA" id="ARBA00023125"/>
    </source>
</evidence>
<reference evidence="3 4" key="1">
    <citation type="submission" date="2020-04" db="EMBL/GenBank/DDBJ databases">
        <authorList>
            <person name="Yoon J."/>
        </authorList>
    </citation>
    <scope>NUCLEOTIDE SEQUENCE [LARGE SCALE GENOMIC DNA]</scope>
    <source>
        <strain evidence="3 4">KMU-115</strain>
    </source>
</reference>
<dbReference type="SMART" id="SM00530">
    <property type="entry name" value="HTH_XRE"/>
    <property type="match status" value="1"/>
</dbReference>
<dbReference type="RefSeq" id="WP_168622455.1">
    <property type="nucleotide sequence ID" value="NZ_JAAZQQ010000002.1"/>
</dbReference>
<dbReference type="GO" id="GO:0005829">
    <property type="term" value="C:cytosol"/>
    <property type="evidence" value="ECO:0007669"/>
    <property type="project" value="TreeGrafter"/>
</dbReference>
<dbReference type="InterPro" id="IPR050807">
    <property type="entry name" value="TransReg_Diox_bact_type"/>
</dbReference>
<protein>
    <submittedName>
        <fullName evidence="3">Helix-turn-helix domain-containing protein</fullName>
    </submittedName>
</protein>
<dbReference type="EMBL" id="JAAZQQ010000002">
    <property type="protein sequence ID" value="NKX44058.1"/>
    <property type="molecule type" value="Genomic_DNA"/>
</dbReference>
<dbReference type="SUPFAM" id="SSF47413">
    <property type="entry name" value="lambda repressor-like DNA-binding domains"/>
    <property type="match status" value="1"/>
</dbReference>
<dbReference type="GO" id="GO:0003700">
    <property type="term" value="F:DNA-binding transcription factor activity"/>
    <property type="evidence" value="ECO:0007669"/>
    <property type="project" value="TreeGrafter"/>
</dbReference>
<sequence length="206" mass="22350">MTGTARPAAPDPSEAEGERLEAAIGRKVRALRQGLDVTLADLARSSDLSVGMLSKIENGQTSPSLSTLKALAQALNVPISMFFQDFEERRDCSYVPAGQGVRIDRRGTKAGHVYELLGHSLRSATKIEPFLITIAEGGAPHVTFQHPGHEFIYMLSGRVTYRHGDQSYDLAPGDALFFDALAPHGPEVFPELPARYLSIIVTPPPE</sequence>
<dbReference type="PANTHER" id="PTHR46797">
    <property type="entry name" value="HTH-TYPE TRANSCRIPTIONAL REGULATOR"/>
    <property type="match status" value="1"/>
</dbReference>
<keyword evidence="1" id="KW-0238">DNA-binding</keyword>
<dbReference type="InterPro" id="IPR011051">
    <property type="entry name" value="RmlC_Cupin_sf"/>
</dbReference>
<dbReference type="InterPro" id="IPR014710">
    <property type="entry name" value="RmlC-like_jellyroll"/>
</dbReference>
<organism evidence="3 4">
    <name type="scientific">Roseicyclus persicicus</name>
    <dbReference type="NCBI Taxonomy" id="2650661"/>
    <lineage>
        <taxon>Bacteria</taxon>
        <taxon>Pseudomonadati</taxon>
        <taxon>Pseudomonadota</taxon>
        <taxon>Alphaproteobacteria</taxon>
        <taxon>Rhodobacterales</taxon>
        <taxon>Roseobacteraceae</taxon>
        <taxon>Roseicyclus</taxon>
    </lineage>
</organism>
<dbReference type="Gene3D" id="1.10.260.40">
    <property type="entry name" value="lambda repressor-like DNA-binding domains"/>
    <property type="match status" value="1"/>
</dbReference>
<dbReference type="InterPro" id="IPR010982">
    <property type="entry name" value="Lambda_DNA-bd_dom_sf"/>
</dbReference>
<evidence type="ECO:0000313" key="4">
    <source>
        <dbReference type="Proteomes" id="UP000526408"/>
    </source>
</evidence>
<dbReference type="CDD" id="cd02209">
    <property type="entry name" value="cupin_XRE_C"/>
    <property type="match status" value="1"/>
</dbReference>
<dbReference type="GO" id="GO:0003677">
    <property type="term" value="F:DNA binding"/>
    <property type="evidence" value="ECO:0007669"/>
    <property type="project" value="UniProtKB-KW"/>
</dbReference>
<dbReference type="InterPro" id="IPR013096">
    <property type="entry name" value="Cupin_2"/>
</dbReference>
<dbReference type="CDD" id="cd00093">
    <property type="entry name" value="HTH_XRE"/>
    <property type="match status" value="1"/>
</dbReference>
<dbReference type="AlphaFoldDB" id="A0A7X6GXC7"/>
<dbReference type="Pfam" id="PF07883">
    <property type="entry name" value="Cupin_2"/>
    <property type="match status" value="1"/>
</dbReference>
<comment type="caution">
    <text evidence="3">The sequence shown here is derived from an EMBL/GenBank/DDBJ whole genome shotgun (WGS) entry which is preliminary data.</text>
</comment>